<comment type="function">
    <text evidence="10">Participates in cell spreading through the phosphoinositide-3-kinase (PI3K) pathway by connecting CADM1 to DLG1 and the regulatory subunit of phosphoinositide-3-kinase (PI3K). Stabilizes HTR2C at the plasma membrane and prevents its desensitization. May participates in the maintenance of adherens junctions.</text>
</comment>
<dbReference type="Gene3D" id="3.40.50.300">
    <property type="entry name" value="P-loop containing nucleotide triphosphate hydrolases"/>
    <property type="match status" value="1"/>
</dbReference>
<dbReference type="SMART" id="SM00326">
    <property type="entry name" value="SH3"/>
    <property type="match status" value="1"/>
</dbReference>
<dbReference type="CDD" id="cd12039">
    <property type="entry name" value="SH3_MPP3"/>
    <property type="match status" value="1"/>
</dbReference>
<dbReference type="SUPFAM" id="SSF50156">
    <property type="entry name" value="PDZ domain-like"/>
    <property type="match status" value="1"/>
</dbReference>
<evidence type="ECO:0000256" key="9">
    <source>
        <dbReference type="ARBA" id="ARBA00023136"/>
    </source>
</evidence>
<keyword evidence="8" id="KW-0965">Cell junction</keyword>
<evidence type="ECO:0000256" key="13">
    <source>
        <dbReference type="ARBA" id="ARBA00079626"/>
    </source>
</evidence>
<dbReference type="SMART" id="SM00072">
    <property type="entry name" value="GuKc"/>
    <property type="match status" value="1"/>
</dbReference>
<dbReference type="InterPro" id="IPR020590">
    <property type="entry name" value="Guanylate_kinase_CS"/>
</dbReference>
<evidence type="ECO:0000256" key="10">
    <source>
        <dbReference type="ARBA" id="ARBA00053289"/>
    </source>
</evidence>
<dbReference type="Gene3D" id="1.10.287.650">
    <property type="entry name" value="L27 domain"/>
    <property type="match status" value="1"/>
</dbReference>
<feature type="domain" description="PDZ" evidence="19">
    <location>
        <begin position="303"/>
        <end position="384"/>
    </location>
</feature>
<reference evidence="21" key="2">
    <citation type="submission" date="2019-03" db="EMBL/GenBank/DDBJ databases">
        <authorList>
            <person name="Warren W.C."/>
            <person name="Johnson G.S."/>
        </authorList>
    </citation>
    <scope>NUCLEOTIDE SEQUENCE [LARGE SCALE GENOMIC DNA]</scope>
    <source>
        <strain evidence="21">Basenji</strain>
    </source>
</reference>
<dbReference type="InterPro" id="IPR036892">
    <property type="entry name" value="L27_dom_sf"/>
</dbReference>
<feature type="compositionally biased region" description="Gly residues" evidence="16">
    <location>
        <begin position="100"/>
        <end position="111"/>
    </location>
</feature>
<dbReference type="Pfam" id="PF02828">
    <property type="entry name" value="L27"/>
    <property type="match status" value="2"/>
</dbReference>
<dbReference type="SUPFAM" id="SSF52540">
    <property type="entry name" value="P-loop containing nucleoside triphosphate hydrolases"/>
    <property type="match status" value="1"/>
</dbReference>
<keyword evidence="5" id="KW-1003">Cell membrane</keyword>
<organism evidence="22 23">
    <name type="scientific">Canis lupus familiaris</name>
    <name type="common">Dog</name>
    <name type="synonym">Canis familiaris</name>
    <dbReference type="NCBI Taxonomy" id="9615"/>
    <lineage>
        <taxon>Eukaryota</taxon>
        <taxon>Metazoa</taxon>
        <taxon>Chordata</taxon>
        <taxon>Craniata</taxon>
        <taxon>Vertebrata</taxon>
        <taxon>Euteleostomi</taxon>
        <taxon>Mammalia</taxon>
        <taxon>Eutheria</taxon>
        <taxon>Laurasiatheria</taxon>
        <taxon>Carnivora</taxon>
        <taxon>Caniformia</taxon>
        <taxon>Canidae</taxon>
        <taxon>Canis</taxon>
    </lineage>
</organism>
<feature type="compositionally biased region" description="Low complexity" evidence="16">
    <location>
        <begin position="33"/>
        <end position="83"/>
    </location>
</feature>
<accession>A0A8C0T4Q7</accession>
<keyword evidence="4 15" id="KW-0728">SH3 domain</keyword>
<comment type="subcellular location">
    <subcellularLocation>
        <location evidence="1">Apical cell membrane</location>
    </subcellularLocation>
    <subcellularLocation>
        <location evidence="2">Cell junction</location>
        <location evidence="2">Adherens junction</location>
    </subcellularLocation>
</comment>
<evidence type="ECO:0000313" key="23">
    <source>
        <dbReference type="Proteomes" id="UP000694542"/>
    </source>
</evidence>
<evidence type="ECO:0000256" key="2">
    <source>
        <dbReference type="ARBA" id="ARBA00004536"/>
    </source>
</evidence>
<dbReference type="InterPro" id="IPR036034">
    <property type="entry name" value="PDZ_sf"/>
</dbReference>
<comment type="similarity">
    <text evidence="3">Belongs to the MAGUK family.</text>
</comment>
<evidence type="ECO:0000313" key="22">
    <source>
        <dbReference type="Ensembl" id="ENSCAFP00040029584.1"/>
    </source>
</evidence>
<evidence type="ECO:0000256" key="7">
    <source>
        <dbReference type="ARBA" id="ARBA00022737"/>
    </source>
</evidence>
<evidence type="ECO:0000256" key="16">
    <source>
        <dbReference type="SAM" id="MobiDB-lite"/>
    </source>
</evidence>
<feature type="region of interest" description="Disordered" evidence="16">
    <location>
        <begin position="13"/>
        <end position="155"/>
    </location>
</feature>
<dbReference type="GO" id="GO:0016324">
    <property type="term" value="C:apical plasma membrane"/>
    <property type="evidence" value="ECO:0007669"/>
    <property type="project" value="UniProtKB-SubCell"/>
</dbReference>
<dbReference type="PROSITE" id="PS50052">
    <property type="entry name" value="GUANYLATE_KINASE_2"/>
    <property type="match status" value="1"/>
</dbReference>
<dbReference type="Pfam" id="PF00625">
    <property type="entry name" value="Guanylate_kin"/>
    <property type="match status" value="1"/>
</dbReference>
<dbReference type="GO" id="GO:0005912">
    <property type="term" value="C:adherens junction"/>
    <property type="evidence" value="ECO:0007669"/>
    <property type="project" value="UniProtKB-SubCell"/>
</dbReference>
<keyword evidence="9" id="KW-0472">Membrane</keyword>
<dbReference type="SMART" id="SM00569">
    <property type="entry name" value="L27"/>
    <property type="match status" value="2"/>
</dbReference>
<evidence type="ECO:0000256" key="5">
    <source>
        <dbReference type="ARBA" id="ARBA00022475"/>
    </source>
</evidence>
<dbReference type="FunFam" id="3.30.63.10:FF:000002">
    <property type="entry name" value="Guanylate kinase 1"/>
    <property type="match status" value="1"/>
</dbReference>
<dbReference type="SMART" id="SM00228">
    <property type="entry name" value="PDZ"/>
    <property type="match status" value="1"/>
</dbReference>
<dbReference type="InterPro" id="IPR008145">
    <property type="entry name" value="GK/Ca_channel_bsu"/>
</dbReference>
<evidence type="ECO:0000259" key="19">
    <source>
        <dbReference type="PROSITE" id="PS50106"/>
    </source>
</evidence>
<evidence type="ECO:0000256" key="8">
    <source>
        <dbReference type="ARBA" id="ARBA00022949"/>
    </source>
</evidence>
<feature type="domain" description="SH3" evidence="17">
    <location>
        <begin position="392"/>
        <end position="462"/>
    </location>
</feature>
<feature type="domain" description="L27" evidence="20">
    <location>
        <begin position="172"/>
        <end position="226"/>
    </location>
</feature>
<dbReference type="InterPro" id="IPR036028">
    <property type="entry name" value="SH3-like_dom_sf"/>
</dbReference>
<sequence length="750" mass="82308">MNVCGIAQYVKQAPSPAPAGGAVRAGGGRAPGRRALAGAPRRSAARTAGRGPSLGGPRASPGPRSPRSCPAPSRAPSPASSRAPPAPAPPPPPGAAAAGRGRGGGASGSRGSGHPRGSRWWSGDPGAARFLPERAGARAPGRLGVGAQPGGARESAGRALELTSTDMPVLSEDSGLHETLALLTSQLRPDSNHKEEMGFLRDVFSEKSLSYLMKIHEKLRYYERQSPTPVLHSAMALAEDVMEELQAASVHSDERELLQLLSTPHLRAMLMVHDTVAQKNFDPVLPPLPDNIDEDFDEESVKIVRLVKNKEPLGATIRRDEHSGAVVVARIMRGGAADRSGLVHVGDELREVNGIAVLHKRPDEISQILAQSQGSITLKIIPATQEEDRLKDSKVFMRALFHYNPREDRAIPCQEAGLPFQRRQVLEVVSQDDPTWWQAKRVGDTNLRAGLIPSKQFQERRLSYRRATGTLPSPQNLRKPPYDQPCDKEACDCEGYLKGHYVAGLRRSFRLGRRERLGSPQEGKASVVAESPELLTYEEVTRYQHQPGERPRLVVLIGSLGARLHELKQKVVAENPQHFGVAVPHTTRPRKSHEKEGVEYHFVSKQAFEADLHHNKFLEHGEYKENLYGTSLDAIQSVMAKNKVCLVDVEPDALQQLRTSEFKPYVIFVKPAIQEKKTPPMSPTCEDTATPLDEEQQEMAASAAFIDQYYGHLVDSVLVKQDLQSAHSQLRVLLEKLSKDTHWVPVSWVR</sequence>
<evidence type="ECO:0000256" key="1">
    <source>
        <dbReference type="ARBA" id="ARBA00004221"/>
    </source>
</evidence>
<evidence type="ECO:0000256" key="6">
    <source>
        <dbReference type="ARBA" id="ARBA00022553"/>
    </source>
</evidence>
<evidence type="ECO:0000256" key="11">
    <source>
        <dbReference type="ARBA" id="ARBA00066116"/>
    </source>
</evidence>
<dbReference type="InterPro" id="IPR001452">
    <property type="entry name" value="SH3_domain"/>
</dbReference>
<dbReference type="InterPro" id="IPR004172">
    <property type="entry name" value="L27_dom"/>
</dbReference>
<evidence type="ECO:0000256" key="12">
    <source>
        <dbReference type="ARBA" id="ARBA00068737"/>
    </source>
</evidence>
<dbReference type="Ensembl" id="ENSCAFT00040033996.1">
    <property type="protein sequence ID" value="ENSCAFP00040029584.1"/>
    <property type="gene ID" value="ENSCAFG00040018339.1"/>
</dbReference>
<dbReference type="Gene3D" id="2.30.30.40">
    <property type="entry name" value="SH3 Domains"/>
    <property type="match status" value="1"/>
</dbReference>
<dbReference type="CDD" id="cd00071">
    <property type="entry name" value="GMPK"/>
    <property type="match status" value="1"/>
</dbReference>
<dbReference type="InterPro" id="IPR035604">
    <property type="entry name" value="MPP3_SH3"/>
</dbReference>
<dbReference type="InterPro" id="IPR050716">
    <property type="entry name" value="MAGUK"/>
</dbReference>
<dbReference type="CDD" id="cd06799">
    <property type="entry name" value="PDZ_MPP3-MPP4-MPP7-like"/>
    <property type="match status" value="1"/>
</dbReference>
<dbReference type="Ensembl" id="ENSCAFT00030004509.1">
    <property type="protein sequence ID" value="ENSCAFP00030003997.1"/>
    <property type="gene ID" value="ENSCAFG00030002428.1"/>
</dbReference>
<dbReference type="InterPro" id="IPR001478">
    <property type="entry name" value="PDZ"/>
</dbReference>
<protein>
    <recommendedName>
        <fullName evidence="12">MAGUK p55 subfamily member 3</fullName>
    </recommendedName>
    <alternativeName>
        <fullName evidence="14">Discs large homolog 3</fullName>
    </alternativeName>
    <alternativeName>
        <fullName evidence="13">Protein MPP3</fullName>
    </alternativeName>
</protein>
<dbReference type="SUPFAM" id="SSF101288">
    <property type="entry name" value="L27 domain"/>
    <property type="match status" value="1"/>
</dbReference>
<reference evidence="22" key="3">
    <citation type="submission" date="2025-05" db="UniProtKB">
        <authorList>
            <consortium name="Ensembl"/>
        </authorList>
    </citation>
    <scope>IDENTIFICATION</scope>
</reference>
<feature type="domain" description="Guanylate kinase-like" evidence="18">
    <location>
        <begin position="551"/>
        <end position="735"/>
    </location>
</feature>
<dbReference type="Pfam" id="PF00595">
    <property type="entry name" value="PDZ"/>
    <property type="match status" value="1"/>
</dbReference>
<dbReference type="Proteomes" id="UP000694542">
    <property type="component" value="Chromosome 9"/>
</dbReference>
<proteinExistence type="inferred from homology"/>
<dbReference type="InterPro" id="IPR027417">
    <property type="entry name" value="P-loop_NTPase"/>
</dbReference>
<evidence type="ECO:0000259" key="18">
    <source>
        <dbReference type="PROSITE" id="PS50052"/>
    </source>
</evidence>
<keyword evidence="7" id="KW-0677">Repeat</keyword>
<dbReference type="PANTHER" id="PTHR23122">
    <property type="entry name" value="MEMBRANE-ASSOCIATED GUANYLATE KINASE MAGUK"/>
    <property type="match status" value="1"/>
</dbReference>
<dbReference type="PROSITE" id="PS50106">
    <property type="entry name" value="PDZ"/>
    <property type="match status" value="1"/>
</dbReference>
<evidence type="ECO:0000313" key="21">
    <source>
        <dbReference type="Ensembl" id="ENSCAFP00030003997.1"/>
    </source>
</evidence>
<dbReference type="PROSITE" id="PS51022">
    <property type="entry name" value="L27"/>
    <property type="match status" value="2"/>
</dbReference>
<evidence type="ECO:0000256" key="15">
    <source>
        <dbReference type="PROSITE-ProRule" id="PRU00192"/>
    </source>
</evidence>
<dbReference type="SUPFAM" id="SSF50044">
    <property type="entry name" value="SH3-domain"/>
    <property type="match status" value="1"/>
</dbReference>
<evidence type="ECO:0000256" key="4">
    <source>
        <dbReference type="ARBA" id="ARBA00022443"/>
    </source>
</evidence>
<dbReference type="Pfam" id="PF07653">
    <property type="entry name" value="SH3_2"/>
    <property type="match status" value="1"/>
</dbReference>
<evidence type="ECO:0000256" key="3">
    <source>
        <dbReference type="ARBA" id="ARBA00007014"/>
    </source>
</evidence>
<dbReference type="InterPro" id="IPR014775">
    <property type="entry name" value="L27_C"/>
</dbReference>
<dbReference type="FunFam" id="2.30.42.10:FF:000046">
    <property type="entry name" value="MAGUK p55 subfamily member 7"/>
    <property type="match status" value="1"/>
</dbReference>
<reference evidence="22" key="1">
    <citation type="submission" date="2018-10" db="EMBL/GenBank/DDBJ databases">
        <title>De novo assembly of a Great Dane genome.</title>
        <authorList>
            <person name="Kidd J.M."/>
            <person name="Pendleton A.L."/>
            <person name="Shen F."/>
            <person name="Emery S."/>
        </authorList>
    </citation>
    <scope>NUCLEOTIDE SEQUENCE [LARGE SCALE GENOMIC DNA]</scope>
    <source>
        <strain evidence="22">Great Dane</strain>
    </source>
</reference>
<dbReference type="PROSITE" id="PS50002">
    <property type="entry name" value="SH3"/>
    <property type="match status" value="1"/>
</dbReference>
<comment type="subunit">
    <text evidence="11">Interacts with HTR2C; this interaction stabilizes the receptor at the plasma membrane and prevents the desensitization of the HTR2C receptor-mediated calcium response. Interacts with HTR2A. Interacts with HTR4. Interacts (via PDZ domain) with CADM1 (via C-terminus)Interacts (via PDZ domain) with CADM1; this interaction connects CADM1 with DLG1. Interacts (via Guanylate kinase-like domain) with PALS1. Interacts with DLG1 (via N-terminus); this interaction connects CADM1 with DLG1 and links CADM1 with the regulatory subunit of phosphoinositide-3-kinase (PI3K) by forming a multiprotein complex and participates in cell spreading.</text>
</comment>
<evidence type="ECO:0000259" key="17">
    <source>
        <dbReference type="PROSITE" id="PS50002"/>
    </source>
</evidence>
<dbReference type="FunFam" id="2.30.30.40:FF:000215">
    <property type="entry name" value="MAGUK p55 subfamily member 3"/>
    <property type="match status" value="1"/>
</dbReference>
<feature type="domain" description="L27" evidence="20">
    <location>
        <begin position="227"/>
        <end position="284"/>
    </location>
</feature>
<dbReference type="Gene3D" id="2.30.42.10">
    <property type="match status" value="1"/>
</dbReference>
<feature type="compositionally biased region" description="Pro residues" evidence="16">
    <location>
        <begin position="84"/>
        <end position="94"/>
    </location>
</feature>
<evidence type="ECO:0000259" key="20">
    <source>
        <dbReference type="PROSITE" id="PS51022"/>
    </source>
</evidence>
<name>A0A8C0T4Q7_CANLF</name>
<dbReference type="InterPro" id="IPR008144">
    <property type="entry name" value="Guanylate_kin-like_dom"/>
</dbReference>
<evidence type="ECO:0000256" key="14">
    <source>
        <dbReference type="ARBA" id="ARBA00080907"/>
    </source>
</evidence>
<dbReference type="AlphaFoldDB" id="A0A8C0T4Q7"/>
<keyword evidence="6" id="KW-0597">Phosphoprotein</keyword>
<dbReference type="PROSITE" id="PS00856">
    <property type="entry name" value="GUANYLATE_KINASE_1"/>
    <property type="match status" value="1"/>
</dbReference>
<dbReference type="Proteomes" id="UP000694429">
    <property type="component" value="Chromosome 9"/>
</dbReference>